<dbReference type="AlphaFoldDB" id="A0A3M6VQQ1"/>
<feature type="region of interest" description="Disordered" evidence="1">
    <location>
        <begin position="1"/>
        <end position="29"/>
    </location>
</feature>
<gene>
    <name evidence="3" type="ORF">DD237_007627</name>
    <name evidence="2" type="ORF">DD238_005308</name>
</gene>
<keyword evidence="4" id="KW-1185">Reference proteome</keyword>
<comment type="caution">
    <text evidence="2">The sequence shown here is derived from an EMBL/GenBank/DDBJ whole genome shotgun (WGS) entry which is preliminary data.</text>
</comment>
<protein>
    <submittedName>
        <fullName evidence="2">Uncharacterized protein</fullName>
    </submittedName>
</protein>
<evidence type="ECO:0000313" key="5">
    <source>
        <dbReference type="Proteomes" id="UP000286097"/>
    </source>
</evidence>
<dbReference type="Proteomes" id="UP000282087">
    <property type="component" value="Unassembled WGS sequence"/>
</dbReference>
<accession>A0A3M6VQQ1</accession>
<reference evidence="4 5" key="1">
    <citation type="submission" date="2018-06" db="EMBL/GenBank/DDBJ databases">
        <title>Comparative genomics of downy mildews reveals potential adaptations to biotrophy.</title>
        <authorList>
            <person name="Fletcher K."/>
            <person name="Klosterman S.J."/>
            <person name="Derevnina L."/>
            <person name="Martin F."/>
            <person name="Koike S."/>
            <person name="Reyes Chin-Wo S."/>
            <person name="Mou B."/>
            <person name="Michelmore R."/>
        </authorList>
    </citation>
    <scope>NUCLEOTIDE SEQUENCE [LARGE SCALE GENOMIC DNA]</scope>
    <source>
        <strain evidence="3 5">R13</strain>
        <strain evidence="2 4">R14</strain>
    </source>
</reference>
<evidence type="ECO:0000313" key="2">
    <source>
        <dbReference type="EMBL" id="RMX68361.1"/>
    </source>
</evidence>
<dbReference type="EMBL" id="QLLG01000076">
    <property type="protein sequence ID" value="RMX68361.1"/>
    <property type="molecule type" value="Genomic_DNA"/>
</dbReference>
<dbReference type="VEuPathDB" id="FungiDB:DD237_007627"/>
<dbReference type="EMBL" id="QKXF01000415">
    <property type="protein sequence ID" value="RQM11565.1"/>
    <property type="molecule type" value="Genomic_DNA"/>
</dbReference>
<dbReference type="Proteomes" id="UP000286097">
    <property type="component" value="Unassembled WGS sequence"/>
</dbReference>
<evidence type="ECO:0000256" key="1">
    <source>
        <dbReference type="SAM" id="MobiDB-lite"/>
    </source>
</evidence>
<sequence>MDSTNETEARESASGVVSDTRQEGAGGEVDRSVDAIAPLCRLFGFEHIRRNTECYESRSICGGEQVEQYIHK</sequence>
<organism evidence="2 4">
    <name type="scientific">Peronospora effusa</name>
    <dbReference type="NCBI Taxonomy" id="542832"/>
    <lineage>
        <taxon>Eukaryota</taxon>
        <taxon>Sar</taxon>
        <taxon>Stramenopiles</taxon>
        <taxon>Oomycota</taxon>
        <taxon>Peronosporomycetes</taxon>
        <taxon>Peronosporales</taxon>
        <taxon>Peronosporaceae</taxon>
        <taxon>Peronospora</taxon>
    </lineage>
</organism>
<evidence type="ECO:0000313" key="3">
    <source>
        <dbReference type="EMBL" id="RQM11565.1"/>
    </source>
</evidence>
<proteinExistence type="predicted"/>
<name>A0A3M6VQQ1_9STRA</name>
<evidence type="ECO:0000313" key="4">
    <source>
        <dbReference type="Proteomes" id="UP000282087"/>
    </source>
</evidence>